<dbReference type="Gene3D" id="3.30.920.20">
    <property type="entry name" value="Gas2-like domain"/>
    <property type="match status" value="1"/>
</dbReference>
<name>A0AAJ8MVR1_9TREE</name>
<feature type="compositionally biased region" description="Basic residues" evidence="5">
    <location>
        <begin position="8"/>
        <end position="17"/>
    </location>
</feature>
<evidence type="ECO:0000256" key="4">
    <source>
        <dbReference type="SAM" id="Coils"/>
    </source>
</evidence>
<feature type="region of interest" description="Disordered" evidence="5">
    <location>
        <begin position="1261"/>
        <end position="1358"/>
    </location>
</feature>
<keyword evidence="3" id="KW-0206">Cytoskeleton</keyword>
<feature type="region of interest" description="Disordered" evidence="5">
    <location>
        <begin position="1023"/>
        <end position="1062"/>
    </location>
</feature>
<dbReference type="Proteomes" id="UP000322225">
    <property type="component" value="Chromosome 3"/>
</dbReference>
<evidence type="ECO:0000313" key="8">
    <source>
        <dbReference type="Proteomes" id="UP000322225"/>
    </source>
</evidence>
<dbReference type="InterPro" id="IPR036534">
    <property type="entry name" value="GAR_dom_sf"/>
</dbReference>
<evidence type="ECO:0000259" key="6">
    <source>
        <dbReference type="PROSITE" id="PS51460"/>
    </source>
</evidence>
<feature type="region of interest" description="Disordered" evidence="5">
    <location>
        <begin position="1"/>
        <end position="21"/>
    </location>
</feature>
<dbReference type="GO" id="GO:0005856">
    <property type="term" value="C:cytoskeleton"/>
    <property type="evidence" value="ECO:0007669"/>
    <property type="project" value="UniProtKB-SubCell"/>
</dbReference>
<feature type="domain" description="GAR" evidence="6">
    <location>
        <begin position="1414"/>
        <end position="1497"/>
    </location>
</feature>
<dbReference type="SUPFAM" id="SSF143575">
    <property type="entry name" value="GAS2 domain-like"/>
    <property type="match status" value="1"/>
</dbReference>
<feature type="compositionally biased region" description="Polar residues" evidence="5">
    <location>
        <begin position="1306"/>
        <end position="1319"/>
    </location>
</feature>
<evidence type="ECO:0000256" key="5">
    <source>
        <dbReference type="SAM" id="MobiDB-lite"/>
    </source>
</evidence>
<feature type="compositionally biased region" description="Low complexity" evidence="5">
    <location>
        <begin position="1040"/>
        <end position="1054"/>
    </location>
</feature>
<dbReference type="RefSeq" id="XP_031863414.2">
    <property type="nucleotide sequence ID" value="XM_032002477.2"/>
</dbReference>
<dbReference type="GeneID" id="43586591"/>
<keyword evidence="4" id="KW-0175">Coiled coil</keyword>
<dbReference type="PROSITE" id="PS51460">
    <property type="entry name" value="GAR"/>
    <property type="match status" value="1"/>
</dbReference>
<dbReference type="GO" id="GO:0008017">
    <property type="term" value="F:microtubule binding"/>
    <property type="evidence" value="ECO:0007669"/>
    <property type="project" value="InterPro"/>
</dbReference>
<proteinExistence type="predicted"/>
<keyword evidence="2" id="KW-0963">Cytoplasm</keyword>
<feature type="region of interest" description="Disordered" evidence="5">
    <location>
        <begin position="230"/>
        <end position="260"/>
    </location>
</feature>
<protein>
    <recommendedName>
        <fullName evidence="6">GAR domain-containing protein</fullName>
    </recommendedName>
</protein>
<dbReference type="EMBL" id="CP144053">
    <property type="protein sequence ID" value="WWD17142.1"/>
    <property type="molecule type" value="Genomic_DNA"/>
</dbReference>
<gene>
    <name evidence="7" type="ORF">CI109_101579</name>
</gene>
<evidence type="ECO:0000256" key="1">
    <source>
        <dbReference type="ARBA" id="ARBA00004245"/>
    </source>
</evidence>
<dbReference type="InterPro" id="IPR003108">
    <property type="entry name" value="GAR_dom"/>
</dbReference>
<feature type="compositionally biased region" description="Polar residues" evidence="5">
    <location>
        <begin position="245"/>
        <end position="259"/>
    </location>
</feature>
<feature type="coiled-coil region" evidence="4">
    <location>
        <begin position="992"/>
        <end position="1019"/>
    </location>
</feature>
<evidence type="ECO:0000256" key="2">
    <source>
        <dbReference type="ARBA" id="ARBA00022490"/>
    </source>
</evidence>
<keyword evidence="8" id="KW-1185">Reference proteome</keyword>
<reference evidence="7" key="2">
    <citation type="submission" date="2024-01" db="EMBL/GenBank/DDBJ databases">
        <title>Comparative genomics of Cryptococcus and Kwoniella reveals pathogenesis evolution and contrasting modes of karyotype evolution via chromosome fusion or intercentromeric recombination.</title>
        <authorList>
            <person name="Coelho M.A."/>
            <person name="David-Palma M."/>
            <person name="Shea T."/>
            <person name="Bowers K."/>
            <person name="McGinley-Smith S."/>
            <person name="Mohammad A.W."/>
            <person name="Gnirke A."/>
            <person name="Yurkov A.M."/>
            <person name="Nowrousian M."/>
            <person name="Sun S."/>
            <person name="Cuomo C.A."/>
            <person name="Heitman J."/>
        </authorList>
    </citation>
    <scope>NUCLEOTIDE SEQUENCE</scope>
    <source>
        <strain evidence="7">CBS 12478</strain>
    </source>
</reference>
<feature type="compositionally biased region" description="Polar residues" evidence="5">
    <location>
        <begin position="1279"/>
        <end position="1295"/>
    </location>
</feature>
<evidence type="ECO:0000256" key="3">
    <source>
        <dbReference type="ARBA" id="ARBA00023212"/>
    </source>
</evidence>
<feature type="region of interest" description="Disordered" evidence="5">
    <location>
        <begin position="271"/>
        <end position="290"/>
    </location>
</feature>
<reference evidence="7" key="1">
    <citation type="submission" date="2017-08" db="EMBL/GenBank/DDBJ databases">
        <authorList>
            <person name="Cuomo C."/>
            <person name="Billmyre B."/>
            <person name="Heitman J."/>
        </authorList>
    </citation>
    <scope>NUCLEOTIDE SEQUENCE</scope>
    <source>
        <strain evidence="7">CBS 12478</strain>
    </source>
</reference>
<sequence>MLGDSFHTLHHQPRKKALAMSRMTEAEVDPDDDLRDLSLEDAQVLRAFVEKRRWFEGKLKILEAIPPVYPFLHPVLIPQPEDNTSFLREGATDAKFRLPDESQVQQWQREREAIEEEVLEFDGGDLERMKEKTRAVTLLPLTPPSTHLVSITLDLIVLIDRLLTLLRHRGHVLELTSLRLQWDQVRWQIMCEARKLQAEVDDVVRDKGRWTPSSMPDTPENGVARYNVEKGDESQVGPEGDDRVSVTSTPTRPTQTPGTIKSLHSLASAKVNNASAPTSSLSPSPSRRALSSKRSMLLPLLHSHLVSMKIRHRNLVSTQSSRCGSLLDRMIDVAGPLKGLGDVHGPCKGDKNDEGAVPEELLDLQDDLDKEVEELGGKVEWCKTLEEHWKLCESHHSASSQAQQAAQTLLHDLHESLTRPATSEQHRHLSTLLQTAQLHLPPAITVSFPQPSHPSYPDIQSHNVHVAQTLAGTYTNASELITSSRLAIDWYGRLALAREKIAKQRDDLLQRENDLRKTIETLAKGTPDAPRPDLNDITNVQGDHELWLRNILQWTSEAKESTEGCADLVQKVTLAVMQYRNIVKTVPKGIRQDPVKLVVDDLPNQAEQDRDRIQELARPVSSLWKIAEQDQLVLSAAQQTIRTTQDLHKRVQDQSTRITTIINAAAERKAPLDNNQLDSFLVSVNQLNEASEALARPRAHLYELLRSPDRPLPALQQYLNTVTSELTAEQVKLNESFELLKRVAEQAKVVRDIENETDRLLEKIGYLQQRVEEHQNSAEDLAQGAIEASLGDVENGARTWEAGLSERVPFVSRGQKYSSASVLIHSQEGHGGAPIEQSLLQQDSIPAIHSYPADGLSLTIEEQVDRATRETVNNNTIRVVTAITHCKNSYQQMHTQRWGKGCHTAAEEIDRVLNNWEITSTDIRKRIEAYSTDVANPTETGHAVESFQNQVRSTLQEHEKDLENAVSSFRSVVEARPATTTEADAQVWQTALKTANDAIADALSEVEQISEEVDNLLLKAKSEPKVQHPAQSSDHDVFGPQSSSISQPSLFPSPTLSGSSEPSARIQLLRNQLDGLEVKSLVHPTTSQIQSTPTLKRLPTDAVAFGVKEGLYHVSEKINAITLPSAHPSRSDLQNLQSELKVNRNLVAILDRLVVFSKAVETSDSKLSRLLELVDIHEAGQDATLLSERDDTAATIKRMLDASVRVEADLRVASEMKRVRVAWEELQILVNECLDTDRNVSTTSTHSVSSTWEDDSDIVKPATTTRSTPASRLPRLTTFPKTTNRSASNPMTTPNRVVYLSPAPTPSSRQRAVSETPTRLKNVRNGPGISRPRNEIGRIMTPVPGTPNSGSTRERQSSIPRLVKATTPTISNLFFPTTRTPSIVVPASRSRRVSRLPEFQPEFPNKTRKEYVADPKSKLDIAVGNVVNKLGVDIPMRPVGLNTSDEWKDQSGKYWIGAEGRAKLCFCRILRSRTVMVRVGGGWVELSKFLLDHFAGAIGSMQTPFDSLPLDSSTTTSYASNAPVLITSASLSSFQNGLSKSIPISISNSSLASIESSKKTPIRKDIPLPETPNNHLSPDKARHLSPHTPGSNVHSTPATSGSPLVAFKFMRKASESPTLREKEKERFVGRRSILGKERAGSEGL</sequence>
<feature type="region of interest" description="Disordered" evidence="5">
    <location>
        <begin position="1557"/>
        <end position="1600"/>
    </location>
</feature>
<dbReference type="KEGG" id="ksn:43586591"/>
<organism evidence="7 8">
    <name type="scientific">Kwoniella shandongensis</name>
    <dbReference type="NCBI Taxonomy" id="1734106"/>
    <lineage>
        <taxon>Eukaryota</taxon>
        <taxon>Fungi</taxon>
        <taxon>Dikarya</taxon>
        <taxon>Basidiomycota</taxon>
        <taxon>Agaricomycotina</taxon>
        <taxon>Tremellomycetes</taxon>
        <taxon>Tremellales</taxon>
        <taxon>Cryptococcaceae</taxon>
        <taxon>Kwoniella</taxon>
    </lineage>
</organism>
<accession>A0AAJ8MVR1</accession>
<feature type="compositionally biased region" description="Low complexity" evidence="5">
    <location>
        <begin position="274"/>
        <end position="290"/>
    </location>
</feature>
<feature type="compositionally biased region" description="Basic and acidic residues" evidence="5">
    <location>
        <begin position="1557"/>
        <end position="1567"/>
    </location>
</feature>
<feature type="compositionally biased region" description="Polar residues" evidence="5">
    <location>
        <begin position="1588"/>
        <end position="1600"/>
    </location>
</feature>
<dbReference type="SMART" id="SM00243">
    <property type="entry name" value="GAS2"/>
    <property type="match status" value="1"/>
</dbReference>
<comment type="subcellular location">
    <subcellularLocation>
        <location evidence="1">Cytoplasm</location>
        <location evidence="1">Cytoskeleton</location>
    </subcellularLocation>
</comment>
<feature type="region of interest" description="Disordered" evidence="5">
    <location>
        <begin position="1612"/>
        <end position="1644"/>
    </location>
</feature>
<dbReference type="Pfam" id="PF02187">
    <property type="entry name" value="GAS2"/>
    <property type="match status" value="1"/>
</dbReference>
<evidence type="ECO:0000313" key="7">
    <source>
        <dbReference type="EMBL" id="WWD17142.1"/>
    </source>
</evidence>